<dbReference type="InterPro" id="IPR000674">
    <property type="entry name" value="Ald_Oxase/Xan_DH_a/b"/>
</dbReference>
<dbReference type="Proteomes" id="UP000540656">
    <property type="component" value="Unassembled WGS sequence"/>
</dbReference>
<dbReference type="Gene3D" id="3.90.1170.50">
    <property type="entry name" value="Aldehyde oxidase/xanthine dehydrogenase, a/b hammerhead"/>
    <property type="match status" value="1"/>
</dbReference>
<organism evidence="6 7">
    <name type="scientific">Nocardioides daedukensis</name>
    <dbReference type="NCBI Taxonomy" id="634462"/>
    <lineage>
        <taxon>Bacteria</taxon>
        <taxon>Bacillati</taxon>
        <taxon>Actinomycetota</taxon>
        <taxon>Actinomycetes</taxon>
        <taxon>Propionibacteriales</taxon>
        <taxon>Nocardioidaceae</taxon>
        <taxon>Nocardioides</taxon>
    </lineage>
</organism>
<reference evidence="6 7" key="1">
    <citation type="submission" date="2020-07" db="EMBL/GenBank/DDBJ databases">
        <title>Sequencing the genomes of 1000 actinobacteria strains.</title>
        <authorList>
            <person name="Klenk H.-P."/>
        </authorList>
    </citation>
    <scope>NUCLEOTIDE SEQUENCE [LARGE SCALE GENOMIC DNA]</scope>
    <source>
        <strain evidence="6 7">DSM 23819</strain>
    </source>
</reference>
<dbReference type="RefSeq" id="WP_179503021.1">
    <property type="nucleotide sequence ID" value="NZ_JACCAA010000001.1"/>
</dbReference>
<dbReference type="AlphaFoldDB" id="A0A7Y9S4P2"/>
<accession>A0A7Y9S4P2</accession>
<evidence type="ECO:0000259" key="5">
    <source>
        <dbReference type="SMART" id="SM01008"/>
    </source>
</evidence>
<dbReference type="InterPro" id="IPR036856">
    <property type="entry name" value="Ald_Oxase/Xan_DH_a/b_sf"/>
</dbReference>
<dbReference type="Pfam" id="PF02738">
    <property type="entry name" value="MoCoBD_1"/>
    <property type="match status" value="1"/>
</dbReference>
<feature type="region of interest" description="Disordered" evidence="4">
    <location>
        <begin position="787"/>
        <end position="824"/>
    </location>
</feature>
<dbReference type="Pfam" id="PF01315">
    <property type="entry name" value="Ald_Xan_dh_C"/>
    <property type="match status" value="1"/>
</dbReference>
<dbReference type="GO" id="GO:0005506">
    <property type="term" value="F:iron ion binding"/>
    <property type="evidence" value="ECO:0007669"/>
    <property type="project" value="InterPro"/>
</dbReference>
<dbReference type="SUPFAM" id="SSF54665">
    <property type="entry name" value="CO dehydrogenase molybdoprotein N-domain-like"/>
    <property type="match status" value="1"/>
</dbReference>
<dbReference type="Pfam" id="PF20256">
    <property type="entry name" value="MoCoBD_2"/>
    <property type="match status" value="1"/>
</dbReference>
<comment type="caution">
    <text evidence="6">The sequence shown here is derived from an EMBL/GenBank/DDBJ whole genome shotgun (WGS) entry which is preliminary data.</text>
</comment>
<dbReference type="PANTHER" id="PTHR11908:SF132">
    <property type="entry name" value="ALDEHYDE OXIDASE 1-RELATED"/>
    <property type="match status" value="1"/>
</dbReference>
<evidence type="ECO:0000256" key="2">
    <source>
        <dbReference type="ARBA" id="ARBA00023002"/>
    </source>
</evidence>
<dbReference type="InterPro" id="IPR008274">
    <property type="entry name" value="AldOxase/xan_DH_MoCoBD1"/>
</dbReference>
<dbReference type="InterPro" id="IPR046867">
    <property type="entry name" value="AldOxase/xan_DH_MoCoBD2"/>
</dbReference>
<evidence type="ECO:0000313" key="7">
    <source>
        <dbReference type="Proteomes" id="UP000540656"/>
    </source>
</evidence>
<dbReference type="InterPro" id="IPR037165">
    <property type="entry name" value="AldOxase/xan_DH_Mopterin-bd_sf"/>
</dbReference>
<feature type="domain" description="Aldehyde oxidase/xanthine dehydrogenase a/b hammerhead" evidence="5">
    <location>
        <begin position="25"/>
        <end position="140"/>
    </location>
</feature>
<protein>
    <submittedName>
        <fullName evidence="6">Carbon-monoxide dehydrogenase large subunit</fullName>
        <ecNumber evidence="6">1.2.7.4</ecNumber>
    </submittedName>
</protein>
<dbReference type="SMART" id="SM01008">
    <property type="entry name" value="Ald_Xan_dh_C"/>
    <property type="match status" value="1"/>
</dbReference>
<keyword evidence="7" id="KW-1185">Reference proteome</keyword>
<dbReference type="PANTHER" id="PTHR11908">
    <property type="entry name" value="XANTHINE DEHYDROGENASE"/>
    <property type="match status" value="1"/>
</dbReference>
<comment type="cofactor">
    <cofactor evidence="3">
        <name>Mo-molybdopterin cytosine dinucleotide</name>
        <dbReference type="ChEBI" id="CHEBI:71308"/>
    </cofactor>
</comment>
<dbReference type="FunFam" id="3.30.365.10:FF:000001">
    <property type="entry name" value="Xanthine dehydrogenase oxidase"/>
    <property type="match status" value="1"/>
</dbReference>
<evidence type="ECO:0000256" key="1">
    <source>
        <dbReference type="ARBA" id="ARBA00022505"/>
    </source>
</evidence>
<keyword evidence="2 6" id="KW-0560">Oxidoreductase</keyword>
<gene>
    <name evidence="6" type="ORF">BJ980_002961</name>
</gene>
<proteinExistence type="predicted"/>
<dbReference type="GO" id="GO:0043885">
    <property type="term" value="F:anaerobic carbon-monoxide dehydrogenase activity"/>
    <property type="evidence" value="ECO:0007669"/>
    <property type="project" value="UniProtKB-EC"/>
</dbReference>
<dbReference type="SUPFAM" id="SSF56003">
    <property type="entry name" value="Molybdenum cofactor-binding domain"/>
    <property type="match status" value="1"/>
</dbReference>
<dbReference type="Gene3D" id="3.30.365.10">
    <property type="entry name" value="Aldehyde oxidase/xanthine dehydrogenase, molybdopterin binding domain"/>
    <property type="match status" value="4"/>
</dbReference>
<evidence type="ECO:0000256" key="4">
    <source>
        <dbReference type="SAM" id="MobiDB-lite"/>
    </source>
</evidence>
<sequence>MTVTEQPAAEIGKDRRRKEDQRLITGRTRWTDNLTLPGMLHMSMVRSPFAHARITSIDTTEAKAAPNVVAVITGKDIAEEQGSLPNAWPITPDQVTPAHPPVAIDRATFAGEIVAVVVARSAAAARDAAELVDVDYEELPAALDLKESAEDTVLAHPDLGTNKSALWVFDSADAGTGGNVEEAIAKARQDGIVIEREYRQQRLIPAFMEPRSVVVDPTGEQITMWSATQVPHILRFLLAAVLGVSESKVRVIAPDVGGGFGGKLQTTPEEFIAMVMARRLGKPVKFTETRSESMMAAHHGRDQWQRLTLSAEKDGTVTGFKVDLLADLGSHVALIGGGVPVLGAFMYNAIYKFPSYRFQVQTVLTNKAWTDAYRGAGRPEATFAIERMMTELAVELGVDPLEIREKNWIKHEEFPFTSVAGLEYDSGNYEAATALAKEHFGYDELRAEQARRREAKDPVQLGIGVSTFTEMCGLAPSRVLGSLDYGAGGWEHASVRMLPTGKVEVLTGASAHGQGHETAFSQIVADRLGVPFEDVEVLHGDTQVTPKGLDTYGSRSLVVGGEALVRAADKVVEKAKPIAAHLLEASADDLDFAGGRFTVRGTDQGMGIGEIALATFAAHNLPDGVEPSLDSDATFDPVNFNYPHGTHLCAVEIDTETGAVKMRKYTCVDDIGNVINPLIVAGQVHGGLVQGIAQALWEEAVYDESGTLVSASFVDYLVPTAADTISFDVDHTTTPATTNTLGTKGVGEAGTIASTPAVVNAVVDAIRHFGINDIQMPCTPERVWRAIHDSGGGGGEPTTEAAAPHFDPASGNQGTADRTDGADS</sequence>
<name>A0A7Y9S4P2_9ACTN</name>
<dbReference type="InterPro" id="IPR016208">
    <property type="entry name" value="Ald_Oxase/xanthine_DH-like"/>
</dbReference>
<evidence type="ECO:0000256" key="3">
    <source>
        <dbReference type="ARBA" id="ARBA00053029"/>
    </source>
</evidence>
<dbReference type="EC" id="1.2.7.4" evidence="6"/>
<evidence type="ECO:0000313" key="6">
    <source>
        <dbReference type="EMBL" id="NYG60038.1"/>
    </source>
</evidence>
<dbReference type="EMBL" id="JACCAA010000001">
    <property type="protein sequence ID" value="NYG60038.1"/>
    <property type="molecule type" value="Genomic_DNA"/>
</dbReference>
<keyword evidence="1" id="KW-0500">Molybdenum</keyword>